<reference evidence="9 10" key="1">
    <citation type="submission" date="2021-06" db="EMBL/GenBank/DDBJ databases">
        <title>Actinoplanes lichenicola sp. nov., and Actinoplanes ovalisporus sp. nov., isolated from lichen in Thailand.</title>
        <authorList>
            <person name="Saeng-In P."/>
            <person name="Kanchanasin P."/>
            <person name="Yuki M."/>
            <person name="Kudo T."/>
            <person name="Ohkuma M."/>
            <person name="Phongsopitanun W."/>
            <person name="Tanasupawat S."/>
        </authorList>
    </citation>
    <scope>NUCLEOTIDE SEQUENCE [LARGE SCALE GENOMIC DNA]</scope>
    <source>
        <strain evidence="9 10">NBRC 110975</strain>
    </source>
</reference>
<accession>A0ABS5YL37</accession>
<comment type="caution">
    <text evidence="9">The sequence shown here is derived from an EMBL/GenBank/DDBJ whole genome shotgun (WGS) entry which is preliminary data.</text>
</comment>
<gene>
    <name evidence="9" type="ORF">KOI35_11820</name>
</gene>
<dbReference type="PANTHER" id="PTHR22912">
    <property type="entry name" value="DISULFIDE OXIDOREDUCTASE"/>
    <property type="match status" value="1"/>
</dbReference>
<proteinExistence type="inferred from homology"/>
<keyword evidence="3" id="KW-0285">Flavoprotein</keyword>
<feature type="region of interest" description="Disordered" evidence="6">
    <location>
        <begin position="290"/>
        <end position="389"/>
    </location>
</feature>
<feature type="domain" description="FAD/NAD(P)-binding" evidence="8">
    <location>
        <begin position="2"/>
        <end position="293"/>
    </location>
</feature>
<dbReference type="EMBL" id="JAHKKG010000003">
    <property type="protein sequence ID" value="MBU2664181.1"/>
    <property type="molecule type" value="Genomic_DNA"/>
</dbReference>
<dbReference type="SUPFAM" id="SSF55424">
    <property type="entry name" value="FAD/NAD-linked reductases, dimerisation (C-terminal) domain"/>
    <property type="match status" value="1"/>
</dbReference>
<evidence type="ECO:0000259" key="8">
    <source>
        <dbReference type="Pfam" id="PF07992"/>
    </source>
</evidence>
<comment type="cofactor">
    <cofactor evidence="1">
        <name>FAD</name>
        <dbReference type="ChEBI" id="CHEBI:57692"/>
    </cofactor>
</comment>
<evidence type="ECO:0000256" key="4">
    <source>
        <dbReference type="ARBA" id="ARBA00022827"/>
    </source>
</evidence>
<sequence>MYDVIIIGAGPVGENVADRVVQGGLTAAIVERELVGGECSYWACMPTKALLRDAAALRAVRALPAARQAVTGALDPAAVLRRRDDFASHWKDDGQASWLESAGVALHRGHGRILSPRTVEVDGLILEARHAVVVATGSSALLPDIPGLRESSPWTSREAASATSVPARLAIIGAGVVATEMATAYAALGSTVTVLARDGVLPAVEPFAADLVTTSLRESGVTVLTGASATAVHRDDAGTVHLTVTDGSTVSTIAADEVLVAIGRTPNTTDLGLETIGLTPGAWLTVDDSLRVTGSRPSGPGSPPVADNRPEVGGSLPAVDGRGSLPSADGGGSLPSVDGQLAGGGSLSSADGQLAGGGSLPSADGQLAGGGSLPSADGQLAGGGSLPSADGQLAGGGSLLAVDGQLAGGGSLPAVDGRVGADGPSAFTGDWLYAAGDVNHRVLLTHQGKYQARALGDAIVARARGAAVDDSPWGRHAVTADERAVPQVIFTEPEIASVGVTAAAAEALGLNVRVVDYDLGAVAGSALHAEGYRGQARMIVDEKRHVIVGVTLAGPDVAELIHAATIAIAGEVPIDRLWHAVPAFPTVSEVWLRLLEAYGRPS</sequence>
<evidence type="ECO:0000313" key="9">
    <source>
        <dbReference type="EMBL" id="MBU2664181.1"/>
    </source>
</evidence>
<evidence type="ECO:0000256" key="5">
    <source>
        <dbReference type="ARBA" id="ARBA00023027"/>
    </source>
</evidence>
<dbReference type="SUPFAM" id="SSF51905">
    <property type="entry name" value="FAD/NAD(P)-binding domain"/>
    <property type="match status" value="1"/>
</dbReference>
<name>A0ABS5YL37_9ACTN</name>
<keyword evidence="4" id="KW-0274">FAD</keyword>
<dbReference type="Gene3D" id="3.30.390.30">
    <property type="match status" value="1"/>
</dbReference>
<organism evidence="9 10">
    <name type="scientific">Paractinoplanes bogorensis</name>
    <dbReference type="NCBI Taxonomy" id="1610840"/>
    <lineage>
        <taxon>Bacteria</taxon>
        <taxon>Bacillati</taxon>
        <taxon>Actinomycetota</taxon>
        <taxon>Actinomycetes</taxon>
        <taxon>Micromonosporales</taxon>
        <taxon>Micromonosporaceae</taxon>
        <taxon>Paractinoplanes</taxon>
    </lineage>
</organism>
<dbReference type="PRINTS" id="PR00368">
    <property type="entry name" value="FADPNR"/>
</dbReference>
<dbReference type="PRINTS" id="PR00411">
    <property type="entry name" value="PNDRDTASEI"/>
</dbReference>
<comment type="similarity">
    <text evidence="2">Belongs to the class-I pyridine nucleotide-disulfide oxidoreductase family.</text>
</comment>
<dbReference type="Proteomes" id="UP001519654">
    <property type="component" value="Unassembled WGS sequence"/>
</dbReference>
<keyword evidence="5" id="KW-0520">NAD</keyword>
<dbReference type="InterPro" id="IPR004099">
    <property type="entry name" value="Pyr_nucl-diS_OxRdtase_dimer"/>
</dbReference>
<dbReference type="Pfam" id="PF07992">
    <property type="entry name" value="Pyr_redox_2"/>
    <property type="match status" value="1"/>
</dbReference>
<evidence type="ECO:0000313" key="10">
    <source>
        <dbReference type="Proteomes" id="UP001519654"/>
    </source>
</evidence>
<evidence type="ECO:0000256" key="3">
    <source>
        <dbReference type="ARBA" id="ARBA00022630"/>
    </source>
</evidence>
<evidence type="ECO:0000256" key="2">
    <source>
        <dbReference type="ARBA" id="ARBA00007532"/>
    </source>
</evidence>
<dbReference type="InterPro" id="IPR016156">
    <property type="entry name" value="FAD/NAD-linked_Rdtase_dimer_sf"/>
</dbReference>
<evidence type="ECO:0000256" key="6">
    <source>
        <dbReference type="SAM" id="MobiDB-lite"/>
    </source>
</evidence>
<dbReference type="InterPro" id="IPR050151">
    <property type="entry name" value="Class-I_Pyr_Nuc-Dis_Oxidored"/>
</dbReference>
<dbReference type="Gene3D" id="3.50.50.60">
    <property type="entry name" value="FAD/NAD(P)-binding domain"/>
    <property type="match status" value="2"/>
</dbReference>
<keyword evidence="10" id="KW-1185">Reference proteome</keyword>
<evidence type="ECO:0000259" key="7">
    <source>
        <dbReference type="Pfam" id="PF02852"/>
    </source>
</evidence>
<dbReference type="InterPro" id="IPR001100">
    <property type="entry name" value="Pyr_nuc-diS_OxRdtase"/>
</dbReference>
<dbReference type="InterPro" id="IPR036188">
    <property type="entry name" value="FAD/NAD-bd_sf"/>
</dbReference>
<dbReference type="PANTHER" id="PTHR22912:SF151">
    <property type="entry name" value="DIHYDROLIPOYL DEHYDROGENASE, MITOCHONDRIAL"/>
    <property type="match status" value="1"/>
</dbReference>
<protein>
    <submittedName>
        <fullName evidence="9">NAD(P)/FAD-dependent oxidoreductase</fullName>
    </submittedName>
</protein>
<dbReference type="Pfam" id="PF02852">
    <property type="entry name" value="Pyr_redox_dim"/>
    <property type="match status" value="1"/>
</dbReference>
<dbReference type="RefSeq" id="WP_215786500.1">
    <property type="nucleotide sequence ID" value="NZ_JAHKKG010000003.1"/>
</dbReference>
<dbReference type="PIRSF" id="PIRSF000350">
    <property type="entry name" value="Mercury_reductase_MerA"/>
    <property type="match status" value="1"/>
</dbReference>
<dbReference type="InterPro" id="IPR023753">
    <property type="entry name" value="FAD/NAD-binding_dom"/>
</dbReference>
<evidence type="ECO:0000256" key="1">
    <source>
        <dbReference type="ARBA" id="ARBA00001974"/>
    </source>
</evidence>
<feature type="domain" description="Pyridine nucleotide-disulphide oxidoreductase dimerisation" evidence="7">
    <location>
        <begin position="485"/>
        <end position="591"/>
    </location>
</feature>